<dbReference type="SUPFAM" id="SSF52540">
    <property type="entry name" value="P-loop containing nucleoside triphosphate hydrolases"/>
    <property type="match status" value="1"/>
</dbReference>
<evidence type="ECO:0000256" key="3">
    <source>
        <dbReference type="ARBA" id="ARBA00012961"/>
    </source>
</evidence>
<comment type="catalytic activity">
    <reaction evidence="10 11">
        <text>GMP + ATP = GDP + ADP</text>
        <dbReference type="Rhea" id="RHEA:20780"/>
        <dbReference type="ChEBI" id="CHEBI:30616"/>
        <dbReference type="ChEBI" id="CHEBI:58115"/>
        <dbReference type="ChEBI" id="CHEBI:58189"/>
        <dbReference type="ChEBI" id="CHEBI:456216"/>
        <dbReference type="EC" id="2.7.4.8"/>
    </reaction>
</comment>
<evidence type="ECO:0000256" key="9">
    <source>
        <dbReference type="ARBA" id="ARBA00030128"/>
    </source>
</evidence>
<dbReference type="HAMAP" id="MF_00328">
    <property type="entry name" value="Guanylate_kinase"/>
    <property type="match status" value="1"/>
</dbReference>
<reference evidence="13 14" key="1">
    <citation type="submission" date="2017-11" db="EMBL/GenBank/DDBJ databases">
        <title>Genomic Encyclopedia of Archaeal and Bacterial Type Strains, Phase II (KMG-II): From Individual Species to Whole Genera.</title>
        <authorList>
            <person name="Goeker M."/>
        </authorList>
    </citation>
    <scope>NUCLEOTIDE SEQUENCE [LARGE SCALE GENOMIC DNA]</scope>
    <source>
        <strain evidence="13 14">DSM 27393</strain>
    </source>
</reference>
<dbReference type="InterPro" id="IPR008145">
    <property type="entry name" value="GK/Ca_channel_bsu"/>
</dbReference>
<dbReference type="InterPro" id="IPR047806">
    <property type="entry name" value="IHF_actinobact"/>
</dbReference>
<keyword evidence="8 11" id="KW-0067">ATP-binding</keyword>
<keyword evidence="5 11" id="KW-0808">Transferase</keyword>
<dbReference type="GO" id="GO:0004385">
    <property type="term" value="F:GMP kinase activity"/>
    <property type="evidence" value="ECO:0007669"/>
    <property type="project" value="UniProtKB-UniRule"/>
</dbReference>
<dbReference type="EMBL" id="PGFF01000001">
    <property type="protein sequence ID" value="PJJ72280.1"/>
    <property type="molecule type" value="Genomic_DNA"/>
</dbReference>
<proteinExistence type="inferred from homology"/>
<dbReference type="NCBIfam" id="NF041260">
    <property type="entry name" value="actino_IHF"/>
    <property type="match status" value="1"/>
</dbReference>
<dbReference type="FunFam" id="3.30.63.10:FF:000002">
    <property type="entry name" value="Guanylate kinase 1"/>
    <property type="match status" value="1"/>
</dbReference>
<keyword evidence="6 11" id="KW-0547">Nucleotide-binding</keyword>
<evidence type="ECO:0000313" key="13">
    <source>
        <dbReference type="EMBL" id="PJJ72280.1"/>
    </source>
</evidence>
<dbReference type="InterPro" id="IPR055201">
    <property type="entry name" value="IHF-like_H2TH"/>
</dbReference>
<evidence type="ECO:0000256" key="2">
    <source>
        <dbReference type="ARBA" id="ARBA00005790"/>
    </source>
</evidence>
<feature type="domain" description="Guanylate kinase-like" evidence="12">
    <location>
        <begin position="115"/>
        <end position="294"/>
    </location>
</feature>
<evidence type="ECO:0000259" key="12">
    <source>
        <dbReference type="PROSITE" id="PS50052"/>
    </source>
</evidence>
<dbReference type="EC" id="2.7.4.8" evidence="3 11"/>
<dbReference type="GO" id="GO:0005524">
    <property type="term" value="F:ATP binding"/>
    <property type="evidence" value="ECO:0007669"/>
    <property type="project" value="UniProtKB-UniRule"/>
</dbReference>
<comment type="caution">
    <text evidence="13">The sequence shown here is derived from an EMBL/GenBank/DDBJ whole genome shotgun (WGS) entry which is preliminary data.</text>
</comment>
<evidence type="ECO:0000256" key="6">
    <source>
        <dbReference type="ARBA" id="ARBA00022741"/>
    </source>
</evidence>
<keyword evidence="14" id="KW-1185">Reference proteome</keyword>
<gene>
    <name evidence="11" type="primary">gmk</name>
    <name evidence="13" type="ORF">CLV46_1847</name>
</gene>
<evidence type="ECO:0000313" key="14">
    <source>
        <dbReference type="Proteomes" id="UP000228758"/>
    </source>
</evidence>
<dbReference type="InterPro" id="IPR008144">
    <property type="entry name" value="Guanylate_kin-like_dom"/>
</dbReference>
<feature type="binding site" evidence="11">
    <location>
        <begin position="122"/>
        <end position="129"/>
    </location>
    <ligand>
        <name>ATP</name>
        <dbReference type="ChEBI" id="CHEBI:30616"/>
    </ligand>
</feature>
<accession>A0A2M9CK66</accession>
<dbReference type="Pfam" id="PF00625">
    <property type="entry name" value="Guanylate_kin"/>
    <property type="match status" value="1"/>
</dbReference>
<evidence type="ECO:0000256" key="5">
    <source>
        <dbReference type="ARBA" id="ARBA00022679"/>
    </source>
</evidence>
<dbReference type="Gene3D" id="1.10.8.50">
    <property type="match status" value="1"/>
</dbReference>
<name>A0A2M9CK66_9MICO</name>
<comment type="function">
    <text evidence="1 11">Essential for recycling GMP and indirectly, cGMP.</text>
</comment>
<dbReference type="SMART" id="SM00072">
    <property type="entry name" value="GuKc"/>
    <property type="match status" value="1"/>
</dbReference>
<evidence type="ECO:0000256" key="4">
    <source>
        <dbReference type="ARBA" id="ARBA00016296"/>
    </source>
</evidence>
<dbReference type="Pfam" id="PF22525">
    <property type="entry name" value="H2TH_5"/>
    <property type="match status" value="1"/>
</dbReference>
<comment type="similarity">
    <text evidence="2 11">Belongs to the guanylate kinase family.</text>
</comment>
<dbReference type="NCBIfam" id="TIGR03263">
    <property type="entry name" value="guanyl_kin"/>
    <property type="match status" value="1"/>
</dbReference>
<dbReference type="InterPro" id="IPR027417">
    <property type="entry name" value="P-loop_NTPase"/>
</dbReference>
<dbReference type="Gene3D" id="3.30.63.10">
    <property type="entry name" value="Guanylate Kinase phosphate binding domain"/>
    <property type="match status" value="1"/>
</dbReference>
<keyword evidence="11" id="KW-0963">Cytoplasm</keyword>
<evidence type="ECO:0000256" key="11">
    <source>
        <dbReference type="HAMAP-Rule" id="MF_00328"/>
    </source>
</evidence>
<dbReference type="InterPro" id="IPR020590">
    <property type="entry name" value="Guanylate_kinase_CS"/>
</dbReference>
<dbReference type="PANTHER" id="PTHR23117">
    <property type="entry name" value="GUANYLATE KINASE-RELATED"/>
    <property type="match status" value="1"/>
</dbReference>
<dbReference type="PROSITE" id="PS50052">
    <property type="entry name" value="GUANYLATE_KINASE_2"/>
    <property type="match status" value="1"/>
</dbReference>
<dbReference type="Gene3D" id="3.40.50.300">
    <property type="entry name" value="P-loop containing nucleotide triphosphate hydrolases"/>
    <property type="match status" value="1"/>
</dbReference>
<evidence type="ECO:0000256" key="8">
    <source>
        <dbReference type="ARBA" id="ARBA00022840"/>
    </source>
</evidence>
<dbReference type="PROSITE" id="PS00856">
    <property type="entry name" value="GUANYLATE_KINASE_1"/>
    <property type="match status" value="1"/>
</dbReference>
<keyword evidence="7 11" id="KW-0418">Kinase</keyword>
<evidence type="ECO:0000256" key="7">
    <source>
        <dbReference type="ARBA" id="ARBA00022777"/>
    </source>
</evidence>
<evidence type="ECO:0000256" key="10">
    <source>
        <dbReference type="ARBA" id="ARBA00048594"/>
    </source>
</evidence>
<dbReference type="AlphaFoldDB" id="A0A2M9CK66"/>
<dbReference type="PANTHER" id="PTHR23117:SF13">
    <property type="entry name" value="GUANYLATE KINASE"/>
    <property type="match status" value="1"/>
</dbReference>
<protein>
    <recommendedName>
        <fullName evidence="4 11">Guanylate kinase</fullName>
        <ecNumber evidence="3 11">2.7.4.8</ecNumber>
    </recommendedName>
    <alternativeName>
        <fullName evidence="9 11">GMP kinase</fullName>
    </alternativeName>
</protein>
<dbReference type="InterPro" id="IPR017665">
    <property type="entry name" value="Guanylate_kinase"/>
</dbReference>
<sequence length="300" mass="32913">MSGLTPPEVDRVAASRAAVAARRARAELKRRIAQRETTALAIAESAWSGESPAAATLRVRELLTSVPTLGPTRTDRVMERLGIAQSKRVGGLGQRQRSRLRAFLVERENRGRPASRLVVLAGPTAVGKGTVSQYIRENYPDVLLSVSATTRAPRPGEIDGVHYYFLSDDEFDRRIEAGEFLEWAVVHNSHRYGTLRAPIDAALAEGRSVLLEIDLQGARSVRRAMPEALLVFLLPPTWEELVRRLIGRGTESPAEQARRLETAKVELAAQNEFDVRVVNTDVGDAAAEVVELLAVPSAKR</sequence>
<organism evidence="13 14">
    <name type="scientific">Diaminobutyricimonas aerilata</name>
    <dbReference type="NCBI Taxonomy" id="1162967"/>
    <lineage>
        <taxon>Bacteria</taxon>
        <taxon>Bacillati</taxon>
        <taxon>Actinomycetota</taxon>
        <taxon>Actinomycetes</taxon>
        <taxon>Micrococcales</taxon>
        <taxon>Microbacteriaceae</taxon>
        <taxon>Diaminobutyricimonas</taxon>
    </lineage>
</organism>
<comment type="subcellular location">
    <subcellularLocation>
        <location evidence="11">Cytoplasm</location>
    </subcellularLocation>
</comment>
<dbReference type="OrthoDB" id="9808150at2"/>
<dbReference type="GO" id="GO:0005829">
    <property type="term" value="C:cytosol"/>
    <property type="evidence" value="ECO:0007669"/>
    <property type="project" value="TreeGrafter"/>
</dbReference>
<evidence type="ECO:0000256" key="1">
    <source>
        <dbReference type="ARBA" id="ARBA00003531"/>
    </source>
</evidence>
<dbReference type="RefSeq" id="WP_100364493.1">
    <property type="nucleotide sequence ID" value="NZ_PGFF01000001.1"/>
</dbReference>
<dbReference type="CDD" id="cd00071">
    <property type="entry name" value="GMPK"/>
    <property type="match status" value="1"/>
</dbReference>
<dbReference type="Proteomes" id="UP000228758">
    <property type="component" value="Unassembled WGS sequence"/>
</dbReference>